<keyword evidence="9" id="KW-1185">Reference proteome</keyword>
<evidence type="ECO:0000256" key="6">
    <source>
        <dbReference type="HAMAP-Rule" id="MF_00479"/>
    </source>
</evidence>
<dbReference type="NCBIfam" id="NF002519">
    <property type="entry name" value="PRK01908.1"/>
    <property type="match status" value="1"/>
</dbReference>
<protein>
    <recommendedName>
        <fullName evidence="6">Ion-translocating oxidoreductase complex subunit G</fullName>
        <ecNumber evidence="6">7.-.-.-</ecNumber>
    </recommendedName>
    <alternativeName>
        <fullName evidence="6">Rnf electron transport complex subunit G</fullName>
    </alternativeName>
</protein>
<evidence type="ECO:0000256" key="4">
    <source>
        <dbReference type="ARBA" id="ARBA00022643"/>
    </source>
</evidence>
<dbReference type="Proteomes" id="UP000278035">
    <property type="component" value="Chromosome"/>
</dbReference>
<keyword evidence="6" id="KW-0472">Membrane</keyword>
<dbReference type="GO" id="GO:0022900">
    <property type="term" value="P:electron transport chain"/>
    <property type="evidence" value="ECO:0007669"/>
    <property type="project" value="UniProtKB-UniRule"/>
</dbReference>
<keyword evidence="6" id="KW-1133">Transmembrane helix</keyword>
<dbReference type="SMART" id="SM00900">
    <property type="entry name" value="FMN_bind"/>
    <property type="match status" value="1"/>
</dbReference>
<keyword evidence="6" id="KW-1278">Translocase</keyword>
<keyword evidence="1 6" id="KW-0813">Transport</keyword>
<evidence type="ECO:0000259" key="7">
    <source>
        <dbReference type="SMART" id="SM00900"/>
    </source>
</evidence>
<dbReference type="EC" id="7.-.-.-" evidence="6"/>
<evidence type="ECO:0000313" key="9">
    <source>
        <dbReference type="Proteomes" id="UP000278035"/>
    </source>
</evidence>
<dbReference type="OrthoDB" id="9784165at2"/>
<keyword evidence="6" id="KW-0812">Transmembrane</keyword>
<dbReference type="PIRSF" id="PIRSF006091">
    <property type="entry name" value="E_trnsport_RnfG"/>
    <property type="match status" value="1"/>
</dbReference>
<dbReference type="GO" id="GO:0009055">
    <property type="term" value="F:electron transfer activity"/>
    <property type="evidence" value="ECO:0007669"/>
    <property type="project" value="InterPro"/>
</dbReference>
<evidence type="ECO:0000256" key="3">
    <source>
        <dbReference type="ARBA" id="ARBA00022630"/>
    </source>
</evidence>
<feature type="domain" description="FMN-binding" evidence="7">
    <location>
        <begin position="105"/>
        <end position="196"/>
    </location>
</feature>
<comment type="similarity">
    <text evidence="6">Belongs to the RnfG family.</text>
</comment>
<keyword evidence="6" id="KW-0997">Cell inner membrane</keyword>
<proteinExistence type="inferred from homology"/>
<comment type="subcellular location">
    <subcellularLocation>
        <location evidence="6">Cell inner membrane</location>
        <topology evidence="6">Single-pass membrane protein</topology>
    </subcellularLocation>
</comment>
<dbReference type="InterPro" id="IPR010209">
    <property type="entry name" value="Ion_transpt_RnfG/RsxG"/>
</dbReference>
<dbReference type="NCBIfam" id="TIGR01947">
    <property type="entry name" value="rnfG"/>
    <property type="match status" value="1"/>
</dbReference>
<dbReference type="GO" id="GO:0005886">
    <property type="term" value="C:plasma membrane"/>
    <property type="evidence" value="ECO:0007669"/>
    <property type="project" value="UniProtKB-SubCell"/>
</dbReference>
<dbReference type="InterPro" id="IPR007329">
    <property type="entry name" value="FMN-bd"/>
</dbReference>
<dbReference type="KEGG" id="slj:EGC82_10260"/>
<keyword evidence="5 6" id="KW-0249">Electron transport</keyword>
<keyword evidence="4 6" id="KW-0288">FMN</keyword>
<keyword evidence="6" id="KW-1003">Cell membrane</keyword>
<accession>A0A3G8LUF3</accession>
<evidence type="ECO:0000256" key="1">
    <source>
        <dbReference type="ARBA" id="ARBA00022448"/>
    </source>
</evidence>
<dbReference type="Pfam" id="PF04205">
    <property type="entry name" value="FMN_bind"/>
    <property type="match status" value="1"/>
</dbReference>
<keyword evidence="2 6" id="KW-0597">Phosphoprotein</keyword>
<dbReference type="GO" id="GO:0010181">
    <property type="term" value="F:FMN binding"/>
    <property type="evidence" value="ECO:0007669"/>
    <property type="project" value="InterPro"/>
</dbReference>
<comment type="function">
    <text evidence="6">Part of a membrane-bound complex that couples electron transfer with translocation of ions across the membrane.</text>
</comment>
<name>A0A3G8LUF3_9GAMM</name>
<comment type="cofactor">
    <cofactor evidence="6">
        <name>FMN</name>
        <dbReference type="ChEBI" id="CHEBI:58210"/>
    </cofactor>
</comment>
<keyword evidence="3 6" id="KW-0285">Flavoprotein</keyword>
<gene>
    <name evidence="8" type="primary">rsxG</name>
    <name evidence="6" type="synonym">rnfG</name>
    <name evidence="8" type="ORF">EGC82_10260</name>
</gene>
<evidence type="ECO:0000256" key="5">
    <source>
        <dbReference type="ARBA" id="ARBA00022982"/>
    </source>
</evidence>
<evidence type="ECO:0000256" key="2">
    <source>
        <dbReference type="ARBA" id="ARBA00022553"/>
    </source>
</evidence>
<dbReference type="PANTHER" id="PTHR36118:SF1">
    <property type="entry name" value="ION-TRANSLOCATING OXIDOREDUCTASE COMPLEX SUBUNIT G"/>
    <property type="match status" value="1"/>
</dbReference>
<dbReference type="AlphaFoldDB" id="A0A3G8LUF3"/>
<evidence type="ECO:0000313" key="8">
    <source>
        <dbReference type="EMBL" id="AZG73117.1"/>
    </source>
</evidence>
<dbReference type="EMBL" id="CP034015">
    <property type="protein sequence ID" value="AZG73117.1"/>
    <property type="molecule type" value="Genomic_DNA"/>
</dbReference>
<reference evidence="9" key="1">
    <citation type="submission" date="2018-11" db="EMBL/GenBank/DDBJ databases">
        <title>Shewanella sp. M2.</title>
        <authorList>
            <person name="Hwang Y.J."/>
            <person name="Hwang C.Y."/>
        </authorList>
    </citation>
    <scope>NUCLEOTIDE SEQUENCE [LARGE SCALE GENOMIC DNA]</scope>
    <source>
        <strain evidence="9">LMG 19866</strain>
    </source>
</reference>
<dbReference type="HAMAP" id="MF_00479">
    <property type="entry name" value="RsxG_RnfG"/>
    <property type="match status" value="1"/>
</dbReference>
<comment type="subunit">
    <text evidence="6">The complex is composed of six subunits: RnfA, RnfB, RnfC, RnfD, RnfE and RnfG.</text>
</comment>
<feature type="modified residue" description="FMN phosphoryl threonine" evidence="6">
    <location>
        <position position="179"/>
    </location>
</feature>
<organism evidence="8 9">
    <name type="scientific">Shewanella livingstonensis</name>
    <dbReference type="NCBI Taxonomy" id="150120"/>
    <lineage>
        <taxon>Bacteria</taxon>
        <taxon>Pseudomonadati</taxon>
        <taxon>Pseudomonadota</taxon>
        <taxon>Gammaproteobacteria</taxon>
        <taxon>Alteromonadales</taxon>
        <taxon>Shewanellaceae</taxon>
        <taxon>Shewanella</taxon>
    </lineage>
</organism>
<dbReference type="PANTHER" id="PTHR36118">
    <property type="entry name" value="ION-TRANSLOCATING OXIDOREDUCTASE COMPLEX SUBUNIT G"/>
    <property type="match status" value="1"/>
</dbReference>
<sequence length="215" mass="23716">MSILTTNPMIKNGLLLGLFALCCTGLVALVHALTSDTILLQQQKQLTLILNQIIPTELHDNVLSEQCILVNSPELLGTDTDLPAYLAYKENQPVAIAIEAIAPDGYNGEIKLIIGVDNQGEILGVRTLSHQETPGLGDKIDLRKSDWVTHFSGQLFNDNTNMWKVKKDGGQFDQFTGATITPRAYVKAIAKAMTFVEQHRQALYQSHYACEANHE</sequence>